<comment type="caution">
    <text evidence="7">The sequence shown here is derived from an EMBL/GenBank/DDBJ whole genome shotgun (WGS) entry which is preliminary data.</text>
</comment>
<comment type="catalytic activity">
    <reaction evidence="5">
        <text>alpha-D-glucose 1-phosphate + UTP + H(+) = UDP-alpha-D-glucose + diphosphate</text>
        <dbReference type="Rhea" id="RHEA:19889"/>
        <dbReference type="ChEBI" id="CHEBI:15378"/>
        <dbReference type="ChEBI" id="CHEBI:33019"/>
        <dbReference type="ChEBI" id="CHEBI:46398"/>
        <dbReference type="ChEBI" id="CHEBI:58601"/>
        <dbReference type="ChEBI" id="CHEBI:58885"/>
        <dbReference type="EC" id="2.7.7.9"/>
    </reaction>
</comment>
<proteinExistence type="inferred from homology"/>
<evidence type="ECO:0000256" key="2">
    <source>
        <dbReference type="ARBA" id="ARBA00012415"/>
    </source>
</evidence>
<evidence type="ECO:0000313" key="8">
    <source>
        <dbReference type="Proteomes" id="UP000230154"/>
    </source>
</evidence>
<dbReference type="Pfam" id="PF00483">
    <property type="entry name" value="NTP_transferase"/>
    <property type="match status" value="1"/>
</dbReference>
<evidence type="ECO:0000313" key="7">
    <source>
        <dbReference type="EMBL" id="PIR74572.1"/>
    </source>
</evidence>
<dbReference type="PANTHER" id="PTHR43197:SF1">
    <property type="entry name" value="UTP--GLUCOSE-1-PHOSPHATE URIDYLYLTRANSFERASE"/>
    <property type="match status" value="1"/>
</dbReference>
<dbReference type="GO" id="GO:0003983">
    <property type="term" value="F:UTP:glucose-1-phosphate uridylyltransferase activity"/>
    <property type="evidence" value="ECO:0007669"/>
    <property type="project" value="UniProtKB-EC"/>
</dbReference>
<dbReference type="GO" id="GO:0006011">
    <property type="term" value="P:UDP-alpha-D-glucose metabolic process"/>
    <property type="evidence" value="ECO:0007669"/>
    <property type="project" value="InterPro"/>
</dbReference>
<dbReference type="SUPFAM" id="SSF53448">
    <property type="entry name" value="Nucleotide-diphospho-sugar transferases"/>
    <property type="match status" value="1"/>
</dbReference>
<dbReference type="InterPro" id="IPR005771">
    <property type="entry name" value="GalU_uridylyltTrfase_bac/arc"/>
</dbReference>
<sequence length="294" mass="32346">MSIKTAIIPAGGYGTRFLPASKTVPKEMFPLGSKPIIMHVVEEVVASGIENIIFVVSPEKEAIEHFFSSDETFEKFLTDKGKPGLVAEMRGITQMANFTYVYKKPPYGNGGALLAAEHLLRDDPFVLVWSDEIMLSDGEPRVKQCIDTFEKVGSPVISAVEIVDPKERQRYGMAELDDIDGQSDPTIKKIVRIVEKPAFGTEPSSYATHGAYVLTPEIFDAFAITAPGVDGELCITDLLNTMKPVTGLHAKIIPGARYFDCGNPVSYMKSLIDYGLSVPEYAKELSEFLEKKKI</sequence>
<dbReference type="InterPro" id="IPR005835">
    <property type="entry name" value="NTP_transferase_dom"/>
</dbReference>
<dbReference type="InterPro" id="IPR029044">
    <property type="entry name" value="Nucleotide-diphossugar_trans"/>
</dbReference>
<evidence type="ECO:0000256" key="4">
    <source>
        <dbReference type="ARBA" id="ARBA00022695"/>
    </source>
</evidence>
<feature type="domain" description="Nucleotidyl transferase" evidence="6">
    <location>
        <begin position="6"/>
        <end position="269"/>
    </location>
</feature>
<reference evidence="8" key="1">
    <citation type="submission" date="2017-09" db="EMBL/GenBank/DDBJ databases">
        <title>Depth-based differentiation of microbial function through sediment-hosted aquifers and enrichment of novel symbionts in the deep terrestrial subsurface.</title>
        <authorList>
            <person name="Probst A.J."/>
            <person name="Ladd B."/>
            <person name="Jarett J.K."/>
            <person name="Geller-Mcgrath D.E."/>
            <person name="Sieber C.M.K."/>
            <person name="Emerson J.B."/>
            <person name="Anantharaman K."/>
            <person name="Thomas B.C."/>
            <person name="Malmstrom R."/>
            <person name="Stieglmeier M."/>
            <person name="Klingl A."/>
            <person name="Woyke T."/>
            <person name="Ryan C.M."/>
            <person name="Banfield J.F."/>
        </authorList>
    </citation>
    <scope>NUCLEOTIDE SEQUENCE [LARGE SCALE GENOMIC DNA]</scope>
</reference>
<organism evidence="7 8">
    <name type="scientific">Candidatus Magasanikbacteria bacterium CG10_big_fil_rev_8_21_14_0_10_47_10</name>
    <dbReference type="NCBI Taxonomy" id="1974652"/>
    <lineage>
        <taxon>Bacteria</taxon>
        <taxon>Candidatus Magasanikiibacteriota</taxon>
    </lineage>
</organism>
<evidence type="ECO:0000256" key="1">
    <source>
        <dbReference type="ARBA" id="ARBA00006890"/>
    </source>
</evidence>
<evidence type="ECO:0000256" key="5">
    <source>
        <dbReference type="ARBA" id="ARBA00048128"/>
    </source>
</evidence>
<accession>A0A2H0TQZ3</accession>
<name>A0A2H0TQZ3_9BACT</name>
<comment type="similarity">
    <text evidence="1">Belongs to the UDPGP type 2 family.</text>
</comment>
<dbReference type="Gene3D" id="3.90.550.10">
    <property type="entry name" value="Spore Coat Polysaccharide Biosynthesis Protein SpsA, Chain A"/>
    <property type="match status" value="1"/>
</dbReference>
<keyword evidence="3 7" id="KW-0808">Transferase</keyword>
<dbReference type="AlphaFoldDB" id="A0A2H0TQZ3"/>
<dbReference type="EMBL" id="PFCB01000016">
    <property type="protein sequence ID" value="PIR74572.1"/>
    <property type="molecule type" value="Genomic_DNA"/>
</dbReference>
<dbReference type="PANTHER" id="PTHR43197">
    <property type="entry name" value="UTP--GLUCOSE-1-PHOSPHATE URIDYLYLTRANSFERASE"/>
    <property type="match status" value="1"/>
</dbReference>
<keyword evidence="4 7" id="KW-0548">Nucleotidyltransferase</keyword>
<dbReference type="EC" id="2.7.7.9" evidence="2"/>
<evidence type="ECO:0000259" key="6">
    <source>
        <dbReference type="Pfam" id="PF00483"/>
    </source>
</evidence>
<gene>
    <name evidence="7" type="ORF">COU35_01695</name>
</gene>
<evidence type="ECO:0000256" key="3">
    <source>
        <dbReference type="ARBA" id="ARBA00022679"/>
    </source>
</evidence>
<protein>
    <recommendedName>
        <fullName evidence="2">UTP--glucose-1-phosphate uridylyltransferase</fullName>
        <ecNumber evidence="2">2.7.7.9</ecNumber>
    </recommendedName>
</protein>
<dbReference type="Proteomes" id="UP000230154">
    <property type="component" value="Unassembled WGS sequence"/>
</dbReference>